<protein>
    <submittedName>
        <fullName evidence="2">Uncharacterized protein</fullName>
    </submittedName>
</protein>
<gene>
    <name evidence="2" type="ORF">CRG98_029845</name>
</gene>
<dbReference type="AlphaFoldDB" id="A0A2I0J0I8"/>
<dbReference type="EMBL" id="PGOL01002207">
    <property type="protein sequence ID" value="PKI49758.1"/>
    <property type="molecule type" value="Genomic_DNA"/>
</dbReference>
<keyword evidence="3" id="KW-1185">Reference proteome</keyword>
<organism evidence="2 3">
    <name type="scientific">Punica granatum</name>
    <name type="common">Pomegranate</name>
    <dbReference type="NCBI Taxonomy" id="22663"/>
    <lineage>
        <taxon>Eukaryota</taxon>
        <taxon>Viridiplantae</taxon>
        <taxon>Streptophyta</taxon>
        <taxon>Embryophyta</taxon>
        <taxon>Tracheophyta</taxon>
        <taxon>Spermatophyta</taxon>
        <taxon>Magnoliopsida</taxon>
        <taxon>eudicotyledons</taxon>
        <taxon>Gunneridae</taxon>
        <taxon>Pentapetalae</taxon>
        <taxon>rosids</taxon>
        <taxon>malvids</taxon>
        <taxon>Myrtales</taxon>
        <taxon>Lythraceae</taxon>
        <taxon>Punica</taxon>
    </lineage>
</organism>
<reference evidence="2 3" key="1">
    <citation type="submission" date="2017-11" db="EMBL/GenBank/DDBJ databases">
        <title>De-novo sequencing of pomegranate (Punica granatum L.) genome.</title>
        <authorList>
            <person name="Akparov Z."/>
            <person name="Amiraslanov A."/>
            <person name="Hajiyeva S."/>
            <person name="Abbasov M."/>
            <person name="Kaur K."/>
            <person name="Hamwieh A."/>
            <person name="Solovyev V."/>
            <person name="Salamov A."/>
            <person name="Braich B."/>
            <person name="Kosarev P."/>
            <person name="Mahmoud A."/>
            <person name="Hajiyev E."/>
            <person name="Babayeva S."/>
            <person name="Izzatullayeva V."/>
            <person name="Mammadov A."/>
            <person name="Mammadov A."/>
            <person name="Sharifova S."/>
            <person name="Ojaghi J."/>
            <person name="Eynullazada K."/>
            <person name="Bayramov B."/>
            <person name="Abdulazimova A."/>
            <person name="Shahmuradov I."/>
        </authorList>
    </citation>
    <scope>NUCLEOTIDE SEQUENCE [LARGE SCALE GENOMIC DNA]</scope>
    <source>
        <strain evidence="3">cv. AG2017</strain>
        <tissue evidence="2">Leaf</tissue>
    </source>
</reference>
<proteinExistence type="predicted"/>
<feature type="compositionally biased region" description="Basic and acidic residues" evidence="1">
    <location>
        <begin position="85"/>
        <end position="114"/>
    </location>
</feature>
<accession>A0A2I0J0I8</accession>
<evidence type="ECO:0000256" key="1">
    <source>
        <dbReference type="SAM" id="MobiDB-lite"/>
    </source>
</evidence>
<comment type="caution">
    <text evidence="2">The sequence shown here is derived from an EMBL/GenBank/DDBJ whole genome shotgun (WGS) entry which is preliminary data.</text>
</comment>
<feature type="region of interest" description="Disordered" evidence="1">
    <location>
        <begin position="81"/>
        <end position="114"/>
    </location>
</feature>
<evidence type="ECO:0000313" key="2">
    <source>
        <dbReference type="EMBL" id="PKI49758.1"/>
    </source>
</evidence>
<dbReference type="Proteomes" id="UP000233551">
    <property type="component" value="Unassembled WGS sequence"/>
</dbReference>
<name>A0A2I0J0I8_PUNGR</name>
<sequence length="114" mass="11637">MAASTVQTGWKGRWAGELGRACGGRVGSGEVAVPASGSCGDGAGDGGEHRLFYAVLGRSVMRLGLVGIEENFGYSAVVVGGQPRRVGDGRGTSVKEDEQKRGEKRREGKNGGGG</sequence>
<evidence type="ECO:0000313" key="3">
    <source>
        <dbReference type="Proteomes" id="UP000233551"/>
    </source>
</evidence>